<evidence type="ECO:0000313" key="3">
    <source>
        <dbReference type="Proteomes" id="UP001432312"/>
    </source>
</evidence>
<dbReference type="EMBL" id="CP108036">
    <property type="protein sequence ID" value="WUN78555.1"/>
    <property type="molecule type" value="Genomic_DNA"/>
</dbReference>
<keyword evidence="3" id="KW-1185">Reference proteome</keyword>
<evidence type="ECO:0000313" key="2">
    <source>
        <dbReference type="EMBL" id="WUN78555.1"/>
    </source>
</evidence>
<proteinExistence type="predicted"/>
<gene>
    <name evidence="2" type="ORF">OHA91_08615</name>
</gene>
<organism evidence="2 3">
    <name type="scientific">Streptomyces erythrochromogenes</name>
    <dbReference type="NCBI Taxonomy" id="285574"/>
    <lineage>
        <taxon>Bacteria</taxon>
        <taxon>Bacillati</taxon>
        <taxon>Actinomycetota</taxon>
        <taxon>Actinomycetes</taxon>
        <taxon>Kitasatosporales</taxon>
        <taxon>Streptomycetaceae</taxon>
        <taxon>Streptomyces</taxon>
    </lineage>
</organism>
<dbReference type="Proteomes" id="UP001432312">
    <property type="component" value="Chromosome"/>
</dbReference>
<feature type="region of interest" description="Disordered" evidence="1">
    <location>
        <begin position="41"/>
        <end position="60"/>
    </location>
</feature>
<dbReference type="RefSeq" id="WP_328738967.1">
    <property type="nucleotide sequence ID" value="NZ_CP108036.1"/>
</dbReference>
<protein>
    <submittedName>
        <fullName evidence="2">Uncharacterized protein</fullName>
    </submittedName>
</protein>
<evidence type="ECO:0000256" key="1">
    <source>
        <dbReference type="SAM" id="MobiDB-lite"/>
    </source>
</evidence>
<name>A0ABZ1Q844_9ACTN</name>
<dbReference type="GeneID" id="95496090"/>
<sequence length="238" mass="25539">MASTSAHAEAVHIGDWNETPSLLFSTELPTDGTVTVHTLQAPGQGGWLAGPSGETKANLDSGPVQENVIPGIQPPPEGDLIPEPIAGFHVTPKYYTWFQETLGHTAAAGLMAFTGSGKATARHLTDRQGYKRFDGFEHAASTSVQDISHELLGNTYAGTDHVFRLNGPRVEAFSGVDASLFRLLSEGSAEEYRAIVHATRHTRPLLAWDEKWGGPVSVHADGSVLASRLLPGQRQARR</sequence>
<reference evidence="2" key="1">
    <citation type="submission" date="2022-10" db="EMBL/GenBank/DDBJ databases">
        <title>The complete genomes of actinobacterial strains from the NBC collection.</title>
        <authorList>
            <person name="Joergensen T.S."/>
            <person name="Alvarez Arevalo M."/>
            <person name="Sterndorff E.B."/>
            <person name="Faurdal D."/>
            <person name="Vuksanovic O."/>
            <person name="Mourched A.-S."/>
            <person name="Charusanti P."/>
            <person name="Shaw S."/>
            <person name="Blin K."/>
            <person name="Weber T."/>
        </authorList>
    </citation>
    <scope>NUCLEOTIDE SEQUENCE</scope>
    <source>
        <strain evidence="2">NBC_00303</strain>
    </source>
</reference>
<accession>A0ABZ1Q844</accession>